<dbReference type="SMART" id="SM00088">
    <property type="entry name" value="PINT"/>
    <property type="match status" value="1"/>
</dbReference>
<dbReference type="InterPro" id="IPR040750">
    <property type="entry name" value="eIF3m_C_helix"/>
</dbReference>
<feature type="domain" description="SPX" evidence="1">
    <location>
        <begin position="1"/>
        <end position="118"/>
    </location>
</feature>
<dbReference type="Pfam" id="PF18005">
    <property type="entry name" value="eIF3m_C_helix"/>
    <property type="match status" value="1"/>
</dbReference>
<dbReference type="GO" id="GO:0016036">
    <property type="term" value="P:cellular response to phosphate starvation"/>
    <property type="evidence" value="ECO:0007669"/>
    <property type="project" value="InterPro"/>
</dbReference>
<reference evidence="3" key="2">
    <citation type="journal article" date="2017" name="J. Anim. Genet.">
        <title>Multiple reference genome sequences of hot pepper reveal the massive evolution of plant disease resistance genes by retroduplication.</title>
        <authorList>
            <person name="Kim S."/>
            <person name="Park J."/>
            <person name="Yeom S.-I."/>
            <person name="Kim Y.-M."/>
            <person name="Seo E."/>
            <person name="Kim K.-T."/>
            <person name="Kim M.-S."/>
            <person name="Lee J.M."/>
            <person name="Cheong K."/>
            <person name="Shin H.-S."/>
            <person name="Kim S.-B."/>
            <person name="Han K."/>
            <person name="Lee J."/>
            <person name="Park M."/>
            <person name="Lee H.-A."/>
            <person name="Lee H.-Y."/>
            <person name="Lee Y."/>
            <person name="Oh S."/>
            <person name="Lee J.H."/>
            <person name="Choi E."/>
            <person name="Choi E."/>
            <person name="Lee S.E."/>
            <person name="Jeon J."/>
            <person name="Kim H."/>
            <person name="Choi G."/>
            <person name="Song H."/>
            <person name="Lee J."/>
            <person name="Lee S.-C."/>
            <person name="Kwon J.-K."/>
            <person name="Lee H.-Y."/>
            <person name="Koo N."/>
            <person name="Hong Y."/>
            <person name="Kim R.W."/>
            <person name="Kang W.-H."/>
            <person name="Huh J.H."/>
            <person name="Kang B.-C."/>
            <person name="Yang T.-J."/>
            <person name="Lee Y.-H."/>
            <person name="Bennetzen J.L."/>
            <person name="Choi D."/>
        </authorList>
    </citation>
    <scope>NUCLEOTIDE SEQUENCE [LARGE SCALE GENOMIC DNA]</scope>
    <source>
        <strain evidence="3">cv. PBC81</strain>
    </source>
</reference>
<dbReference type="InterPro" id="IPR000717">
    <property type="entry name" value="PCI_dom"/>
</dbReference>
<reference evidence="2 3" key="1">
    <citation type="journal article" date="2017" name="Genome Biol.">
        <title>New reference genome sequences of hot pepper reveal the massive evolution of plant disease-resistance genes by retroduplication.</title>
        <authorList>
            <person name="Kim S."/>
            <person name="Park J."/>
            <person name="Yeom S.I."/>
            <person name="Kim Y.M."/>
            <person name="Seo E."/>
            <person name="Kim K.T."/>
            <person name="Kim M.S."/>
            <person name="Lee J.M."/>
            <person name="Cheong K."/>
            <person name="Shin H.S."/>
            <person name="Kim S.B."/>
            <person name="Han K."/>
            <person name="Lee J."/>
            <person name="Park M."/>
            <person name="Lee H.A."/>
            <person name="Lee H.Y."/>
            <person name="Lee Y."/>
            <person name="Oh S."/>
            <person name="Lee J.H."/>
            <person name="Choi E."/>
            <person name="Choi E."/>
            <person name="Lee S.E."/>
            <person name="Jeon J."/>
            <person name="Kim H."/>
            <person name="Choi G."/>
            <person name="Song H."/>
            <person name="Lee J."/>
            <person name="Lee S.C."/>
            <person name="Kwon J.K."/>
            <person name="Lee H.Y."/>
            <person name="Koo N."/>
            <person name="Hong Y."/>
            <person name="Kim R.W."/>
            <person name="Kang W.H."/>
            <person name="Huh J.H."/>
            <person name="Kang B.C."/>
            <person name="Yang T.J."/>
            <person name="Lee Y.H."/>
            <person name="Bennetzen J.L."/>
            <person name="Choi D."/>
        </authorList>
    </citation>
    <scope>NUCLEOTIDE SEQUENCE [LARGE SCALE GENOMIC DNA]</scope>
    <source>
        <strain evidence="3">cv. PBC81</strain>
    </source>
</reference>
<dbReference type="AlphaFoldDB" id="A0A2G2XCF7"/>
<dbReference type="PANTHER" id="PTHR45978">
    <property type="entry name" value="SPX DOMAIN-CONTAINING PROTEIN 3"/>
    <property type="match status" value="1"/>
</dbReference>
<name>A0A2G2XCF7_CAPBA</name>
<proteinExistence type="predicted"/>
<dbReference type="Pfam" id="PF01399">
    <property type="entry name" value="PCI"/>
    <property type="match status" value="1"/>
</dbReference>
<evidence type="ECO:0000313" key="3">
    <source>
        <dbReference type="Proteomes" id="UP000224567"/>
    </source>
</evidence>
<organism evidence="2 3">
    <name type="scientific">Capsicum baccatum</name>
    <name type="common">Peruvian pepper</name>
    <dbReference type="NCBI Taxonomy" id="33114"/>
    <lineage>
        <taxon>Eukaryota</taxon>
        <taxon>Viridiplantae</taxon>
        <taxon>Streptophyta</taxon>
        <taxon>Embryophyta</taxon>
        <taxon>Tracheophyta</taxon>
        <taxon>Spermatophyta</taxon>
        <taxon>Magnoliopsida</taxon>
        <taxon>eudicotyledons</taxon>
        <taxon>Gunneridae</taxon>
        <taxon>Pentapetalae</taxon>
        <taxon>asterids</taxon>
        <taxon>lamiids</taxon>
        <taxon>Solanales</taxon>
        <taxon>Solanaceae</taxon>
        <taxon>Solanoideae</taxon>
        <taxon>Capsiceae</taxon>
        <taxon>Capsicum</taxon>
    </lineage>
</organism>
<dbReference type="InterPro" id="IPR031142">
    <property type="entry name" value="SPX_prot"/>
</dbReference>
<dbReference type="PANTHER" id="PTHR45978:SF11">
    <property type="entry name" value="SPX DOMAIN-CONTAINING PROTEIN"/>
    <property type="match status" value="1"/>
</dbReference>
<gene>
    <name evidence="2" type="ORF">CQW23_03659</name>
</gene>
<dbReference type="EMBL" id="MLFT02000002">
    <property type="protein sequence ID" value="PHT55173.1"/>
    <property type="molecule type" value="Genomic_DNA"/>
</dbReference>
<dbReference type="OrthoDB" id="939422at2759"/>
<evidence type="ECO:0000313" key="2">
    <source>
        <dbReference type="EMBL" id="PHT55173.1"/>
    </source>
</evidence>
<evidence type="ECO:0000259" key="1">
    <source>
        <dbReference type="PROSITE" id="PS51382"/>
    </source>
</evidence>
<sequence length="414" mass="46850">MITSADLIFSKASGKGLGNPPPPAPPPVSAELQDWFIRILNKELEKFNDFYVDKEEDFIIRFQELKERIEHVKEKSGQDGVLATDNEFSEEMMSIRLVKILKNYDKRTGGLLRMPFTQVALHQPIFTTETLTRLVRECEDNLEVLFPLEGKVVELAALADMPAVVQLEKYAKYALAYQLLKIFLTGRLDDYLNFQEASSELLKTYDLGMMEAGQIPYSTIKDTLKIDDIEVESWVVKAISAELLVCKIDQMNQVIIVSQCTERVFGPNQWQLLREKLAIWRVYALRSSLVTTKGFCGVASTPLFLTRRFRVRFLKMGSFTFFLSVVMIGELLLSASSVTHAAVNSSVADASGELMNELDDINWEVSLASDGNTISYKGLQRPPVCNEKIYGNCIGEKKPGQRPCNYYNYCKRPG</sequence>
<accession>A0A2G2XCF7</accession>
<protein>
    <submittedName>
        <fullName evidence="2">SPX domain-containing protein 4</fullName>
    </submittedName>
</protein>
<keyword evidence="3" id="KW-1185">Reference proteome</keyword>
<dbReference type="Proteomes" id="UP000224567">
    <property type="component" value="Unassembled WGS sequence"/>
</dbReference>
<dbReference type="InterPro" id="IPR004331">
    <property type="entry name" value="SPX_dom"/>
</dbReference>
<dbReference type="PROSITE" id="PS51382">
    <property type="entry name" value="SPX"/>
    <property type="match status" value="1"/>
</dbReference>
<comment type="caution">
    <text evidence="2">The sequence shown here is derived from an EMBL/GenBank/DDBJ whole genome shotgun (WGS) entry which is preliminary data.</text>
</comment>